<dbReference type="Pfam" id="PF03767">
    <property type="entry name" value="Acid_phosphat_B"/>
    <property type="match status" value="1"/>
</dbReference>
<sequence>MKLFSLSLILLLAATVSQGRPSVPVPRLIELLTSTSILEVEADLLEKQRLSINYPDCRSWHLGVETSNIINFETVPANCKDYVEDYLTSSQYRDDSKTVCKEAYFFAKGIALKNDTVNVWIFDLDDTLLSNVPFYAKYGYGTEKHDPETYRKWLEAGGAPVLPESLHLYENIQELGIEPVLLTERHQDLVGVTLENLKAAGFPYWKSVIFRPKESNAKIANFKSSERRKLLNSGYTIIGNIGDQWADLAKSSAGRRTFKLPNPLYYKA</sequence>
<evidence type="ECO:0000256" key="3">
    <source>
        <dbReference type="ARBA" id="ARBA00022761"/>
    </source>
</evidence>
<dbReference type="AlphaFoldDB" id="A0A6D2I5D2"/>
<evidence type="ECO:0000256" key="5">
    <source>
        <dbReference type="PIRNR" id="PIRNR002674"/>
    </source>
</evidence>
<reference evidence="7" key="1">
    <citation type="submission" date="2020-01" db="EMBL/GenBank/DDBJ databases">
        <authorList>
            <person name="Mishra B."/>
        </authorList>
    </citation>
    <scope>NUCLEOTIDE SEQUENCE [LARGE SCALE GENOMIC DNA]</scope>
</reference>
<evidence type="ECO:0000313" key="8">
    <source>
        <dbReference type="Proteomes" id="UP000467841"/>
    </source>
</evidence>
<dbReference type="PANTHER" id="PTHR31284:SF19">
    <property type="entry name" value="VEGETATIVE STORAGE PROTEIN 1-RELATED"/>
    <property type="match status" value="1"/>
</dbReference>
<comment type="similarity">
    <text evidence="5">Belongs to the APS1/VSP family.</text>
</comment>
<dbReference type="NCBIfam" id="TIGR01675">
    <property type="entry name" value="plant-AP"/>
    <property type="match status" value="1"/>
</dbReference>
<feature type="signal peptide" evidence="6">
    <location>
        <begin position="1"/>
        <end position="19"/>
    </location>
</feature>
<accession>A0A6D2I5D2</accession>
<dbReference type="GO" id="GO:0003993">
    <property type="term" value="F:acid phosphatase activity"/>
    <property type="evidence" value="ECO:0007669"/>
    <property type="project" value="InterPro"/>
</dbReference>
<evidence type="ECO:0000256" key="4">
    <source>
        <dbReference type="ARBA" id="ARBA00023180"/>
    </source>
</evidence>
<name>A0A6D2I5D2_9BRAS</name>
<evidence type="ECO:0000256" key="2">
    <source>
        <dbReference type="ARBA" id="ARBA00022729"/>
    </source>
</evidence>
<keyword evidence="8" id="KW-1185">Reference proteome</keyword>
<dbReference type="PIRSF" id="PIRSF002674">
    <property type="entry name" value="VSP"/>
    <property type="match status" value="1"/>
</dbReference>
<dbReference type="InterPro" id="IPR014403">
    <property type="entry name" value="APS1/VSP"/>
</dbReference>
<keyword evidence="3 5" id="KW-0758">Storage protein</keyword>
<evidence type="ECO:0000256" key="1">
    <source>
        <dbReference type="ARBA" id="ARBA00002410"/>
    </source>
</evidence>
<protein>
    <submittedName>
        <fullName evidence="7">Uncharacterized protein</fullName>
    </submittedName>
</protein>
<gene>
    <name evidence="7" type="ORF">MERR_LOCUS10515</name>
</gene>
<keyword evidence="2 6" id="KW-0732">Signal</keyword>
<comment type="function">
    <text evidence="1 5">May function as somatic storage protein during early seedling development.</text>
</comment>
<proteinExistence type="inferred from homology"/>
<dbReference type="PANTHER" id="PTHR31284">
    <property type="entry name" value="ACID PHOSPHATASE-LIKE PROTEIN"/>
    <property type="match status" value="1"/>
</dbReference>
<dbReference type="EMBL" id="CACVBM020000777">
    <property type="protein sequence ID" value="CAA7023280.1"/>
    <property type="molecule type" value="Genomic_DNA"/>
</dbReference>
<dbReference type="Proteomes" id="UP000467841">
    <property type="component" value="Unassembled WGS sequence"/>
</dbReference>
<dbReference type="SUPFAM" id="SSF56784">
    <property type="entry name" value="HAD-like"/>
    <property type="match status" value="1"/>
</dbReference>
<dbReference type="InterPro" id="IPR023214">
    <property type="entry name" value="HAD_sf"/>
</dbReference>
<dbReference type="Gene3D" id="3.40.50.1000">
    <property type="entry name" value="HAD superfamily/HAD-like"/>
    <property type="match status" value="1"/>
</dbReference>
<organism evidence="7 8">
    <name type="scientific">Microthlaspi erraticum</name>
    <dbReference type="NCBI Taxonomy" id="1685480"/>
    <lineage>
        <taxon>Eukaryota</taxon>
        <taxon>Viridiplantae</taxon>
        <taxon>Streptophyta</taxon>
        <taxon>Embryophyta</taxon>
        <taxon>Tracheophyta</taxon>
        <taxon>Spermatophyta</taxon>
        <taxon>Magnoliopsida</taxon>
        <taxon>eudicotyledons</taxon>
        <taxon>Gunneridae</taxon>
        <taxon>Pentapetalae</taxon>
        <taxon>rosids</taxon>
        <taxon>malvids</taxon>
        <taxon>Brassicales</taxon>
        <taxon>Brassicaceae</taxon>
        <taxon>Coluteocarpeae</taxon>
        <taxon>Microthlaspi</taxon>
    </lineage>
</organism>
<evidence type="ECO:0000313" key="7">
    <source>
        <dbReference type="EMBL" id="CAA7023280.1"/>
    </source>
</evidence>
<evidence type="ECO:0000256" key="6">
    <source>
        <dbReference type="SAM" id="SignalP"/>
    </source>
</evidence>
<dbReference type="InterPro" id="IPR010028">
    <property type="entry name" value="Acid_phosphatase_pln"/>
</dbReference>
<dbReference type="GO" id="GO:0045735">
    <property type="term" value="F:nutrient reservoir activity"/>
    <property type="evidence" value="ECO:0007669"/>
    <property type="project" value="UniProtKB-UniRule"/>
</dbReference>
<dbReference type="CDD" id="cd07535">
    <property type="entry name" value="HAD_VSP"/>
    <property type="match status" value="1"/>
</dbReference>
<keyword evidence="4" id="KW-0325">Glycoprotein</keyword>
<feature type="chain" id="PRO_5025463657" evidence="6">
    <location>
        <begin position="20"/>
        <end position="268"/>
    </location>
</feature>
<dbReference type="OrthoDB" id="59415at2759"/>
<dbReference type="InterPro" id="IPR036412">
    <property type="entry name" value="HAD-like_sf"/>
</dbReference>
<comment type="caution">
    <text evidence="7">The sequence shown here is derived from an EMBL/GenBank/DDBJ whole genome shotgun (WGS) entry which is preliminary data.</text>
</comment>
<dbReference type="InterPro" id="IPR005519">
    <property type="entry name" value="Acid_phosphat_B-like"/>
</dbReference>